<gene>
    <name evidence="2" type="ORF">GCM10009544_02030</name>
</gene>
<sequence>MSCQQGLAHEYEQLRQAQFDPARRSTAPGQWQALVGKYRRALQNHADLETSRGLARALWRWSMALNAAGNAVGAVEAGRQAASEFDSVFRKTLDWDADERSPVVDEALAELLVARTDLAEMLAGAGALDERIRVLEDAREAGHSLEGGPRTRRALGTVHHNLSNAETARLLDAVRRGQGGIDPTVPTLSASRAVEIRQGLIDPRDPLTLWELANSYIQYLRCLGMVEELDRAVMVVNLAAKLIATMPAGTPADLRPQLDITVDMLRTAYPGHARQLAKAYQAGAAGRRPSRFGFRRPHRRPPYG</sequence>
<dbReference type="RefSeq" id="WP_344083886.1">
    <property type="nucleotide sequence ID" value="NZ_BAAAHB010000001.1"/>
</dbReference>
<name>A0ABP3J5G9_9ACTN</name>
<dbReference type="EMBL" id="BAAAHB010000001">
    <property type="protein sequence ID" value="GAA0442859.1"/>
    <property type="molecule type" value="Genomic_DNA"/>
</dbReference>
<evidence type="ECO:0000313" key="2">
    <source>
        <dbReference type="EMBL" id="GAA0442859.1"/>
    </source>
</evidence>
<feature type="region of interest" description="Disordered" evidence="1">
    <location>
        <begin position="283"/>
        <end position="304"/>
    </location>
</feature>
<comment type="caution">
    <text evidence="2">The sequence shown here is derived from an EMBL/GenBank/DDBJ whole genome shotgun (WGS) entry which is preliminary data.</text>
</comment>
<reference evidence="3" key="1">
    <citation type="journal article" date="2019" name="Int. J. Syst. Evol. Microbiol.">
        <title>The Global Catalogue of Microorganisms (GCM) 10K type strain sequencing project: providing services to taxonomists for standard genome sequencing and annotation.</title>
        <authorList>
            <consortium name="The Broad Institute Genomics Platform"/>
            <consortium name="The Broad Institute Genome Sequencing Center for Infectious Disease"/>
            <person name="Wu L."/>
            <person name="Ma J."/>
        </authorList>
    </citation>
    <scope>NUCLEOTIDE SEQUENCE [LARGE SCALE GENOMIC DNA]</scope>
    <source>
        <strain evidence="3">JCM 10649</strain>
    </source>
</reference>
<organism evidence="2 3">
    <name type="scientific">Streptomyces stramineus</name>
    <dbReference type="NCBI Taxonomy" id="173861"/>
    <lineage>
        <taxon>Bacteria</taxon>
        <taxon>Bacillati</taxon>
        <taxon>Actinomycetota</taxon>
        <taxon>Actinomycetes</taxon>
        <taxon>Kitasatosporales</taxon>
        <taxon>Streptomycetaceae</taxon>
        <taxon>Streptomyces</taxon>
    </lineage>
</organism>
<evidence type="ECO:0000313" key="3">
    <source>
        <dbReference type="Proteomes" id="UP001499895"/>
    </source>
</evidence>
<evidence type="ECO:0000256" key="1">
    <source>
        <dbReference type="SAM" id="MobiDB-lite"/>
    </source>
</evidence>
<feature type="compositionally biased region" description="Basic residues" evidence="1">
    <location>
        <begin position="288"/>
        <end position="304"/>
    </location>
</feature>
<accession>A0ABP3J5G9</accession>
<proteinExistence type="predicted"/>
<keyword evidence="3" id="KW-1185">Reference proteome</keyword>
<protein>
    <submittedName>
        <fullName evidence="2">Uncharacterized protein</fullName>
    </submittedName>
</protein>
<dbReference type="Proteomes" id="UP001499895">
    <property type="component" value="Unassembled WGS sequence"/>
</dbReference>